<sequence>MSCQSAPAFRIGVTVNIFLLPRPGYCFSLSHLTWVV</sequence>
<keyword evidence="2" id="KW-1185">Reference proteome</keyword>
<accession>A0ABN9E567</accession>
<evidence type="ECO:0000313" key="2">
    <source>
        <dbReference type="Proteomes" id="UP001162483"/>
    </source>
</evidence>
<organism evidence="1 2">
    <name type="scientific">Staurois parvus</name>
    <dbReference type="NCBI Taxonomy" id="386267"/>
    <lineage>
        <taxon>Eukaryota</taxon>
        <taxon>Metazoa</taxon>
        <taxon>Chordata</taxon>
        <taxon>Craniata</taxon>
        <taxon>Vertebrata</taxon>
        <taxon>Euteleostomi</taxon>
        <taxon>Amphibia</taxon>
        <taxon>Batrachia</taxon>
        <taxon>Anura</taxon>
        <taxon>Neobatrachia</taxon>
        <taxon>Ranoidea</taxon>
        <taxon>Ranidae</taxon>
        <taxon>Staurois</taxon>
    </lineage>
</organism>
<dbReference type="Proteomes" id="UP001162483">
    <property type="component" value="Unassembled WGS sequence"/>
</dbReference>
<gene>
    <name evidence="1" type="ORF">SPARVUS_LOCUS8953661</name>
</gene>
<evidence type="ECO:0000313" key="1">
    <source>
        <dbReference type="EMBL" id="CAI9578647.1"/>
    </source>
</evidence>
<name>A0ABN9E567_9NEOB</name>
<reference evidence="1" key="1">
    <citation type="submission" date="2023-05" db="EMBL/GenBank/DDBJ databases">
        <authorList>
            <person name="Stuckert A."/>
        </authorList>
    </citation>
    <scope>NUCLEOTIDE SEQUENCE</scope>
</reference>
<proteinExistence type="predicted"/>
<protein>
    <submittedName>
        <fullName evidence="1">Uncharacterized protein</fullName>
    </submittedName>
</protein>
<comment type="caution">
    <text evidence="1">The sequence shown here is derived from an EMBL/GenBank/DDBJ whole genome shotgun (WGS) entry which is preliminary data.</text>
</comment>
<feature type="non-terminal residue" evidence="1">
    <location>
        <position position="36"/>
    </location>
</feature>
<dbReference type="EMBL" id="CATNWA010015019">
    <property type="protein sequence ID" value="CAI9578647.1"/>
    <property type="molecule type" value="Genomic_DNA"/>
</dbReference>